<name>A0ABX1I6J9_9GAMM</name>
<keyword evidence="1" id="KW-0472">Membrane</keyword>
<feature type="transmembrane region" description="Helical" evidence="1">
    <location>
        <begin position="230"/>
        <end position="246"/>
    </location>
</feature>
<dbReference type="Pfam" id="PF07589">
    <property type="entry name" value="PEP-CTERM"/>
    <property type="match status" value="1"/>
</dbReference>
<comment type="caution">
    <text evidence="3">The sequence shown here is derived from an EMBL/GenBank/DDBJ whole genome shotgun (WGS) entry which is preliminary data.</text>
</comment>
<keyword evidence="1" id="KW-1133">Transmembrane helix</keyword>
<organism evidence="3 4">
    <name type="scientific">Marichromatium bheemlicum</name>
    <dbReference type="NCBI Taxonomy" id="365339"/>
    <lineage>
        <taxon>Bacteria</taxon>
        <taxon>Pseudomonadati</taxon>
        <taxon>Pseudomonadota</taxon>
        <taxon>Gammaproteobacteria</taxon>
        <taxon>Chromatiales</taxon>
        <taxon>Chromatiaceae</taxon>
        <taxon>Marichromatium</taxon>
    </lineage>
</organism>
<keyword evidence="1" id="KW-0812">Transmembrane</keyword>
<sequence length="252" mass="27365">MRMDSSFTQWFQRSNSGFDMGNVVGINAGNATSVMFGNYLYGGGKINNFNDANDIDGQPEPETDPPSFCPSCELTYEFGGIQFVENTAGGGDFTDPSTYTINWDNSYFRIWVDEGKDFNANADFNSDPDQMYKAANGDLFLEGKFEQVTFSNQDFAGGTLISTAGAGMFVTGGMAMEYFDTNDFYDAALDMWFDLSYSASSQFRVPADGSDVFFARASTGEVQGNTVPEPGALALLGAGLIGLAVVRRRRTA</sequence>
<evidence type="ECO:0000259" key="2">
    <source>
        <dbReference type="Pfam" id="PF07589"/>
    </source>
</evidence>
<keyword evidence="4" id="KW-1185">Reference proteome</keyword>
<feature type="domain" description="Ice-binding protein C-terminal" evidence="2">
    <location>
        <begin position="226"/>
        <end position="249"/>
    </location>
</feature>
<evidence type="ECO:0000313" key="4">
    <source>
        <dbReference type="Proteomes" id="UP000740754"/>
    </source>
</evidence>
<dbReference type="EMBL" id="JAAXKX010000001">
    <property type="protein sequence ID" value="NKN31845.1"/>
    <property type="molecule type" value="Genomic_DNA"/>
</dbReference>
<protein>
    <submittedName>
        <fullName evidence="3">PEP-CTERM sorting domain-containing protein</fullName>
    </submittedName>
</protein>
<proteinExistence type="predicted"/>
<evidence type="ECO:0000313" key="3">
    <source>
        <dbReference type="EMBL" id="NKN31845.1"/>
    </source>
</evidence>
<accession>A0ABX1I6J9</accession>
<dbReference type="Proteomes" id="UP000740754">
    <property type="component" value="Unassembled WGS sequence"/>
</dbReference>
<dbReference type="NCBIfam" id="TIGR02595">
    <property type="entry name" value="PEP_CTERM"/>
    <property type="match status" value="1"/>
</dbReference>
<reference evidence="3 4" key="1">
    <citation type="submission" date="2020-04" db="EMBL/GenBank/DDBJ databases">
        <title>Draft Whole-Genome sequence of Marichromatium bheemlicum DSM 18632, type strain.</title>
        <authorList>
            <person name="Kyndt J.A."/>
            <person name="Meyer T.E."/>
        </authorList>
    </citation>
    <scope>NUCLEOTIDE SEQUENCE [LARGE SCALE GENOMIC DNA]</scope>
    <source>
        <strain evidence="3 4">DSM 18632</strain>
    </source>
</reference>
<gene>
    <name evidence="3" type="ORF">HF203_01210</name>
</gene>
<evidence type="ECO:0000256" key="1">
    <source>
        <dbReference type="SAM" id="Phobius"/>
    </source>
</evidence>
<dbReference type="InterPro" id="IPR013424">
    <property type="entry name" value="Ice-binding_C"/>
</dbReference>